<dbReference type="Pfam" id="PF09534">
    <property type="entry name" value="Trp_oprn_chp"/>
    <property type="match status" value="1"/>
</dbReference>
<feature type="transmembrane region" description="Helical" evidence="1">
    <location>
        <begin position="119"/>
        <end position="145"/>
    </location>
</feature>
<reference evidence="2 3" key="1">
    <citation type="submission" date="2020-08" db="EMBL/GenBank/DDBJ databases">
        <title>Sequencing the genomes of 1000 actinobacteria strains.</title>
        <authorList>
            <person name="Klenk H.-P."/>
        </authorList>
    </citation>
    <scope>NUCLEOTIDE SEQUENCE [LARGE SCALE GENOMIC DNA]</scope>
    <source>
        <strain evidence="2 3">DSM 28238</strain>
    </source>
</reference>
<evidence type="ECO:0000313" key="3">
    <source>
        <dbReference type="Proteomes" id="UP000547528"/>
    </source>
</evidence>
<keyword evidence="3" id="KW-1185">Reference proteome</keyword>
<comment type="caution">
    <text evidence="2">The sequence shown here is derived from an EMBL/GenBank/DDBJ whole genome shotgun (WGS) entry which is preliminary data.</text>
</comment>
<protein>
    <submittedName>
        <fullName evidence="2">Putative membrane protein (TIGR02234 family)</fullName>
    </submittedName>
</protein>
<feature type="transmembrane region" description="Helical" evidence="1">
    <location>
        <begin position="78"/>
        <end position="99"/>
    </location>
</feature>
<evidence type="ECO:0000313" key="2">
    <source>
        <dbReference type="EMBL" id="MBB3667364.1"/>
    </source>
</evidence>
<proteinExistence type="predicted"/>
<gene>
    <name evidence="2" type="ORF">FHX47_000957</name>
</gene>
<keyword evidence="1" id="KW-0472">Membrane</keyword>
<dbReference type="InterPro" id="IPR019051">
    <property type="entry name" value="Trp_biosyn_TM_oprn/chp"/>
</dbReference>
<evidence type="ECO:0000256" key="1">
    <source>
        <dbReference type="SAM" id="Phobius"/>
    </source>
</evidence>
<keyword evidence="1" id="KW-0812">Transmembrane</keyword>
<feature type="transmembrane region" description="Helical" evidence="1">
    <location>
        <begin position="53"/>
        <end position="71"/>
    </location>
</feature>
<name>A0A7W5TU60_9MICC</name>
<dbReference type="Proteomes" id="UP000547528">
    <property type="component" value="Unassembled WGS sequence"/>
</dbReference>
<organism evidence="2 3">
    <name type="scientific">Garicola koreensis</name>
    <dbReference type="NCBI Taxonomy" id="1262554"/>
    <lineage>
        <taxon>Bacteria</taxon>
        <taxon>Bacillati</taxon>
        <taxon>Actinomycetota</taxon>
        <taxon>Actinomycetes</taxon>
        <taxon>Micrococcales</taxon>
        <taxon>Micrococcaceae</taxon>
        <taxon>Garicola</taxon>
    </lineage>
</organism>
<dbReference type="RefSeq" id="WP_183357690.1">
    <property type="nucleotide sequence ID" value="NZ_BAABKR010000001.1"/>
</dbReference>
<dbReference type="EMBL" id="JACIBT010000001">
    <property type="protein sequence ID" value="MBB3667364.1"/>
    <property type="molecule type" value="Genomic_DNA"/>
</dbReference>
<keyword evidence="1" id="KW-1133">Transmembrane helix</keyword>
<sequence length="157" mass="15657">MIGHLAHFFQRRNTILVLQAGAVLLLISSVLTWVSVGGGQSAVSLSGAEMTTLVRTIGVIGVIGGVLITMARRWVRGALAAVLLGGGLIALAAAVVAMLDPAQAAAPALSRLGADGDVHTLGVGLWAGLAGSVVLISGALAVLLFSPGWDDESEGGA</sequence>
<dbReference type="AlphaFoldDB" id="A0A7W5TU60"/>
<accession>A0A7W5TU60</accession>
<feature type="transmembrane region" description="Helical" evidence="1">
    <location>
        <begin position="12"/>
        <end position="33"/>
    </location>
</feature>